<reference evidence="7" key="1">
    <citation type="submission" date="2020-10" db="EMBL/GenBank/DDBJ databases">
        <authorList>
            <person name="Castelo-Branco R."/>
            <person name="Eusebio N."/>
            <person name="Adriana R."/>
            <person name="Vieira A."/>
            <person name="Brugerolle De Fraissinette N."/>
            <person name="Rezende De Castro R."/>
            <person name="Schneider M.P."/>
            <person name="Vasconcelos V."/>
            <person name="Leao P.N."/>
        </authorList>
    </citation>
    <scope>NUCLEOTIDE SEQUENCE</scope>
    <source>
        <strain evidence="7">LEGE 11480</strain>
    </source>
</reference>
<dbReference type="InterPro" id="IPR001537">
    <property type="entry name" value="SpoU_MeTrfase"/>
</dbReference>
<dbReference type="EMBL" id="JADEXQ010000073">
    <property type="protein sequence ID" value="MBE9031724.1"/>
    <property type="molecule type" value="Genomic_DNA"/>
</dbReference>
<dbReference type="RefSeq" id="WP_264326551.1">
    <property type="nucleotide sequence ID" value="NZ_JADEXQ010000073.1"/>
</dbReference>
<comment type="subunit">
    <text evidence="5">Homodimer.</text>
</comment>
<comment type="caution">
    <text evidence="7">The sequence shown here is derived from an EMBL/GenBank/DDBJ whole genome shotgun (WGS) entry which is preliminary data.</text>
</comment>
<dbReference type="GO" id="GO:0002128">
    <property type="term" value="P:tRNA nucleoside ribose methylation"/>
    <property type="evidence" value="ECO:0007669"/>
    <property type="project" value="TreeGrafter"/>
</dbReference>
<dbReference type="Gene3D" id="3.40.1280.10">
    <property type="match status" value="1"/>
</dbReference>
<evidence type="ECO:0000256" key="2">
    <source>
        <dbReference type="ARBA" id="ARBA00022603"/>
    </source>
</evidence>
<evidence type="ECO:0000256" key="3">
    <source>
        <dbReference type="ARBA" id="ARBA00022679"/>
    </source>
</evidence>
<dbReference type="SUPFAM" id="SSF75217">
    <property type="entry name" value="alpha/beta knot"/>
    <property type="match status" value="1"/>
</dbReference>
<gene>
    <name evidence="5" type="primary">trmJ</name>
    <name evidence="7" type="ORF">IQ266_18485</name>
</gene>
<dbReference type="InterPro" id="IPR004384">
    <property type="entry name" value="RNA_MeTrfase_TrmJ/LasT"/>
</dbReference>
<dbReference type="Gene3D" id="1.10.8.590">
    <property type="match status" value="1"/>
</dbReference>
<dbReference type="GO" id="GO:0003723">
    <property type="term" value="F:RNA binding"/>
    <property type="evidence" value="ECO:0007669"/>
    <property type="project" value="InterPro"/>
</dbReference>
<dbReference type="GO" id="GO:0160206">
    <property type="term" value="F:tRNA (cytidine(32)/uridine(32)-2'-O)-methyltransferase activity"/>
    <property type="evidence" value="ECO:0007669"/>
    <property type="project" value="UniProtKB-EC"/>
</dbReference>
<comment type="function">
    <text evidence="5">Catalyzes the formation of 2'O-methylated cytidine (Cm32) or 2'O-methylated uridine (Um32) at position 32 in tRNA.</text>
</comment>
<dbReference type="PIRSF" id="PIRSF004808">
    <property type="entry name" value="LasT"/>
    <property type="match status" value="1"/>
</dbReference>
<evidence type="ECO:0000256" key="4">
    <source>
        <dbReference type="ARBA" id="ARBA00022691"/>
    </source>
</evidence>
<dbReference type="NCBIfam" id="TIGR00050">
    <property type="entry name" value="rRNA_methyl_1"/>
    <property type="match status" value="1"/>
</dbReference>
<dbReference type="PANTHER" id="PTHR42786">
    <property type="entry name" value="TRNA/RRNA METHYLTRANSFERASE"/>
    <property type="match status" value="1"/>
</dbReference>
<keyword evidence="4 5" id="KW-0949">S-adenosyl-L-methionine</keyword>
<name>A0A928VT25_9CYAN</name>
<evidence type="ECO:0000259" key="6">
    <source>
        <dbReference type="Pfam" id="PF00588"/>
    </source>
</evidence>
<keyword evidence="2 5" id="KW-0489">Methyltransferase</keyword>
<evidence type="ECO:0000313" key="8">
    <source>
        <dbReference type="Proteomes" id="UP000625316"/>
    </source>
</evidence>
<dbReference type="InterPro" id="IPR029026">
    <property type="entry name" value="tRNA_m1G_MTases_N"/>
</dbReference>
<evidence type="ECO:0000256" key="5">
    <source>
        <dbReference type="RuleBase" id="RU362024"/>
    </source>
</evidence>
<comment type="catalytic activity">
    <reaction evidence="5">
        <text>cytidine(32) in tRNA + S-adenosyl-L-methionine = 2'-O-methylcytidine(32) in tRNA + S-adenosyl-L-homocysteine + H(+)</text>
        <dbReference type="Rhea" id="RHEA:42932"/>
        <dbReference type="Rhea" id="RHEA-COMP:10288"/>
        <dbReference type="Rhea" id="RHEA-COMP:10289"/>
        <dbReference type="ChEBI" id="CHEBI:15378"/>
        <dbReference type="ChEBI" id="CHEBI:57856"/>
        <dbReference type="ChEBI" id="CHEBI:59789"/>
        <dbReference type="ChEBI" id="CHEBI:74495"/>
        <dbReference type="ChEBI" id="CHEBI:82748"/>
        <dbReference type="EC" id="2.1.1.200"/>
    </reaction>
</comment>
<dbReference type="Proteomes" id="UP000625316">
    <property type="component" value="Unassembled WGS sequence"/>
</dbReference>
<keyword evidence="5" id="KW-0963">Cytoplasm</keyword>
<evidence type="ECO:0000256" key="1">
    <source>
        <dbReference type="ARBA" id="ARBA00007228"/>
    </source>
</evidence>
<dbReference type="CDD" id="cd18093">
    <property type="entry name" value="SpoU-like_TrmJ"/>
    <property type="match status" value="1"/>
</dbReference>
<evidence type="ECO:0000313" key="7">
    <source>
        <dbReference type="EMBL" id="MBE9031724.1"/>
    </source>
</evidence>
<comment type="subcellular location">
    <subcellularLocation>
        <location evidence="5">Cytoplasm</location>
    </subcellularLocation>
</comment>
<organism evidence="7 8">
    <name type="scientific">Romeriopsis navalis LEGE 11480</name>
    <dbReference type="NCBI Taxonomy" id="2777977"/>
    <lineage>
        <taxon>Bacteria</taxon>
        <taxon>Bacillati</taxon>
        <taxon>Cyanobacteriota</taxon>
        <taxon>Cyanophyceae</taxon>
        <taxon>Leptolyngbyales</taxon>
        <taxon>Leptolyngbyaceae</taxon>
        <taxon>Romeriopsis</taxon>
        <taxon>Romeriopsis navalis</taxon>
    </lineage>
</organism>
<dbReference type="PANTHER" id="PTHR42786:SF2">
    <property type="entry name" value="TRNA (CYTIDINE_URIDINE-2'-O-)-METHYLTRANSFERASE TRMJ"/>
    <property type="match status" value="1"/>
</dbReference>
<accession>A0A928VT25</accession>
<dbReference type="GO" id="GO:0005829">
    <property type="term" value="C:cytosol"/>
    <property type="evidence" value="ECO:0007669"/>
    <property type="project" value="TreeGrafter"/>
</dbReference>
<keyword evidence="8" id="KW-1185">Reference proteome</keyword>
<dbReference type="EC" id="2.1.1.200" evidence="5"/>
<keyword evidence="5" id="KW-0819">tRNA processing</keyword>
<feature type="domain" description="tRNA/rRNA methyltransferase SpoU type" evidence="6">
    <location>
        <begin position="8"/>
        <end position="160"/>
    </location>
</feature>
<comment type="similarity">
    <text evidence="1">Belongs to the class IV-like SAM-binding methyltransferase superfamily. RNA methyltransferase TrmH family.</text>
</comment>
<dbReference type="AlphaFoldDB" id="A0A928VT25"/>
<comment type="catalytic activity">
    <reaction evidence="5">
        <text>uridine(32) in tRNA + S-adenosyl-L-methionine = 2'-O-methyluridine(32) in tRNA + S-adenosyl-L-homocysteine + H(+)</text>
        <dbReference type="Rhea" id="RHEA:42936"/>
        <dbReference type="Rhea" id="RHEA-COMP:10107"/>
        <dbReference type="Rhea" id="RHEA-COMP:10290"/>
        <dbReference type="ChEBI" id="CHEBI:15378"/>
        <dbReference type="ChEBI" id="CHEBI:57856"/>
        <dbReference type="ChEBI" id="CHEBI:59789"/>
        <dbReference type="ChEBI" id="CHEBI:65315"/>
        <dbReference type="ChEBI" id="CHEBI:74478"/>
        <dbReference type="EC" id="2.1.1.200"/>
    </reaction>
</comment>
<protein>
    <recommendedName>
        <fullName evidence="5">tRNA (cytidine/uridine-2'-O-)-methyltransferase TrmJ</fullName>
        <ecNumber evidence="5">2.1.1.200</ecNumber>
    </recommendedName>
    <alternativeName>
        <fullName evidence="5">tRNA (cytidine(32)/uridine(32)-2'-O)-methyltransferase</fullName>
    </alternativeName>
    <alternativeName>
        <fullName evidence="5">tRNA Cm32/Um32 methyltransferase</fullName>
    </alternativeName>
</protein>
<sequence>MATLLDRIRIVLIQPLGARNVGSIARVMKNMGLSQLWIVQPECDIRSEEARRMSVRAANILATAQICDSLATALAGCSVAVATIGRDVDRLIETPRTGMEKLVSTVAHTSSEFQGAIIFGREDHGLSNADLDQAQIYVSIPANAEYPSLNLAQAVGILAYELHLAVAAPLQNAIVKPVDEVVDLAQVEGYFQDLEALLLEIGFLQEHTAASRIAKLRDLLKRGNPSAAEVAMLRGIIRQVKWAARSQSIES</sequence>
<dbReference type="InterPro" id="IPR029028">
    <property type="entry name" value="Alpha/beta_knot_MTases"/>
</dbReference>
<proteinExistence type="inferred from homology"/>
<keyword evidence="3" id="KW-0808">Transferase</keyword>
<dbReference type="Pfam" id="PF00588">
    <property type="entry name" value="SpoU_methylase"/>
    <property type="match status" value="1"/>
</dbReference>